<sequence>MAETCSKEIAITGSSHLRLVLLGRTGSGKSSTGNTILGREAFKEETGTTRSVMETGEVEGRRLTVIDTPGIYSTALTEEQLNEEMKRCMSLSSPGPHALLLVIQQEKFTQEDTKVLSWIQENFGEDALMYTLVLFTGRERLTRKQWEEFEKTVTTRKPITVCGGGVQTLNSKPQVQPTQIIKMLRNIEEMLKRNGGEHYPEEKYQEAQRKIRKEQERRMREEEEKDQQKRKKEEEKKRHEEEEKRKELENKRGEMKLRTKEEEERRRKKENKLEEEKAPNRKDEEDRKRPVKEKQREIERCRQERENKLVKENQRKGQEEEQRRTQENERGEDRTRGERKRQEQQQQANISQTGRGNLRIVLLGRTGSGKSATGNTILGREAFISELSPQSVTSHCMKQSGDVSGRSIDVVDTPGLVDPTQMNDATRREIGRCVDISEPGPHVFLLVVRLDSFRPEQVNNVKWIEEIFGENVTEYTIVLFTGVDCLGRRLLKNFPEFREVLYCGSRYHVFNNADRNNRNQVTDLLQKMEKMVEINRGQHYTSVMYEEAQRKFVHKCTII</sequence>
<dbReference type="Gene3D" id="3.40.50.300">
    <property type="entry name" value="P-loop containing nucleotide triphosphate hydrolases"/>
    <property type="match status" value="2"/>
</dbReference>
<keyword evidence="11" id="KW-0496">Mitochondrion</keyword>
<dbReference type="Proteomes" id="UP000265140">
    <property type="component" value="Chromosome 9"/>
</dbReference>
<dbReference type="SUPFAM" id="SSF52540">
    <property type="entry name" value="P-loop containing nucleoside triphosphate hydrolases"/>
    <property type="match status" value="2"/>
</dbReference>
<keyword evidence="10" id="KW-0333">Golgi apparatus</keyword>
<evidence type="ECO:0000256" key="6">
    <source>
        <dbReference type="ARBA" id="ARBA00022490"/>
    </source>
</evidence>
<comment type="function">
    <text evidence="13">Exerts an anti-apoptotic effect in the immune system and is involved in responses to infections.</text>
</comment>
<evidence type="ECO:0000256" key="3">
    <source>
        <dbReference type="ARBA" id="ARBA00004514"/>
    </source>
</evidence>
<evidence type="ECO:0000256" key="11">
    <source>
        <dbReference type="ARBA" id="ARBA00023128"/>
    </source>
</evidence>
<feature type="domain" description="AIG1-type G" evidence="17">
    <location>
        <begin position="355"/>
        <end position="549"/>
    </location>
</feature>
<dbReference type="GO" id="GO:0005794">
    <property type="term" value="C:Golgi apparatus"/>
    <property type="evidence" value="ECO:0007669"/>
    <property type="project" value="UniProtKB-SubCell"/>
</dbReference>
<dbReference type="PROSITE" id="PS51720">
    <property type="entry name" value="G_AIG1"/>
    <property type="match status" value="2"/>
</dbReference>
<keyword evidence="12" id="KW-0342">GTP-binding</keyword>
<dbReference type="GO" id="GO:0005525">
    <property type="term" value="F:GTP binding"/>
    <property type="evidence" value="ECO:0007669"/>
    <property type="project" value="UniProtKB-KW"/>
</dbReference>
<feature type="domain" description="AIG1-type G" evidence="17">
    <location>
        <begin position="14"/>
        <end position="208"/>
    </location>
</feature>
<evidence type="ECO:0000313" key="18">
    <source>
        <dbReference type="Ensembl" id="ENSELUP00000072694.2"/>
    </source>
</evidence>
<evidence type="ECO:0000256" key="8">
    <source>
        <dbReference type="ARBA" id="ARBA00022741"/>
    </source>
</evidence>
<dbReference type="OMA" id="STNMRIV"/>
<evidence type="ECO:0000256" key="13">
    <source>
        <dbReference type="ARBA" id="ARBA00056809"/>
    </source>
</evidence>
<dbReference type="CDD" id="cd01852">
    <property type="entry name" value="AIG1"/>
    <property type="match status" value="1"/>
</dbReference>
<comment type="similarity">
    <text evidence="5">Belongs to the TRAFAC class TrmE-Era-EngA-EngB-Septin-like GTPase superfamily. AIG1/Toc34/Toc159-like paraseptin GTPase family. IAN subfamily.</text>
</comment>
<dbReference type="InterPro" id="IPR027417">
    <property type="entry name" value="P-loop_NTPase"/>
</dbReference>
<evidence type="ECO:0000256" key="12">
    <source>
        <dbReference type="ARBA" id="ARBA00023134"/>
    </source>
</evidence>
<evidence type="ECO:0000256" key="1">
    <source>
        <dbReference type="ARBA" id="ARBA00004173"/>
    </source>
</evidence>
<feature type="region of interest" description="Disordered" evidence="16">
    <location>
        <begin position="194"/>
        <end position="353"/>
    </location>
</feature>
<reference evidence="18" key="2">
    <citation type="submission" date="2020-02" db="EMBL/GenBank/DDBJ databases">
        <title>Esox lucius (northern pike) genome, fEsoLuc1, primary haplotype.</title>
        <authorList>
            <person name="Myers G."/>
            <person name="Karagic N."/>
            <person name="Meyer A."/>
            <person name="Pippel M."/>
            <person name="Reichard M."/>
            <person name="Winkler S."/>
            <person name="Tracey A."/>
            <person name="Sims Y."/>
            <person name="Howe K."/>
            <person name="Rhie A."/>
            <person name="Formenti G."/>
            <person name="Durbin R."/>
            <person name="Fedrigo O."/>
            <person name="Jarvis E.D."/>
        </authorList>
    </citation>
    <scope>NUCLEOTIDE SEQUENCE [LARGE SCALE GENOMIC DNA]</scope>
</reference>
<comment type="subcellular location">
    <subcellularLocation>
        <location evidence="3">Cytoplasm</location>
        <location evidence="3">Cytosol</location>
    </subcellularLocation>
    <subcellularLocation>
        <location evidence="2">Endoplasmic reticulum</location>
    </subcellularLocation>
    <subcellularLocation>
        <location evidence="4">Golgi apparatus</location>
    </subcellularLocation>
    <subcellularLocation>
        <location evidence="1">Mitochondrion</location>
    </subcellularLocation>
</comment>
<keyword evidence="6" id="KW-0963">Cytoplasm</keyword>
<evidence type="ECO:0000256" key="10">
    <source>
        <dbReference type="ARBA" id="ARBA00023034"/>
    </source>
</evidence>
<dbReference type="GO" id="GO:0005829">
    <property type="term" value="C:cytosol"/>
    <property type="evidence" value="ECO:0007669"/>
    <property type="project" value="UniProtKB-SubCell"/>
</dbReference>
<feature type="compositionally biased region" description="Basic and acidic residues" evidence="16">
    <location>
        <begin position="194"/>
        <end position="222"/>
    </location>
</feature>
<dbReference type="AlphaFoldDB" id="A0A6Q2Z2X3"/>
<organism evidence="18 19">
    <name type="scientific">Esox lucius</name>
    <name type="common">Northern pike</name>
    <dbReference type="NCBI Taxonomy" id="8010"/>
    <lineage>
        <taxon>Eukaryota</taxon>
        <taxon>Metazoa</taxon>
        <taxon>Chordata</taxon>
        <taxon>Craniata</taxon>
        <taxon>Vertebrata</taxon>
        <taxon>Euteleostomi</taxon>
        <taxon>Actinopterygii</taxon>
        <taxon>Neopterygii</taxon>
        <taxon>Teleostei</taxon>
        <taxon>Protacanthopterygii</taxon>
        <taxon>Esociformes</taxon>
        <taxon>Esocidae</taxon>
        <taxon>Esox</taxon>
    </lineage>
</organism>
<gene>
    <name evidence="18" type="primary">CCDC112</name>
</gene>
<dbReference type="FunFam" id="3.40.50.300:FF:000536">
    <property type="entry name" value="GTPase IMAP family member 8"/>
    <property type="match status" value="1"/>
</dbReference>
<evidence type="ECO:0000256" key="15">
    <source>
        <dbReference type="ARBA" id="ARBA00077278"/>
    </source>
</evidence>
<proteinExistence type="inferred from homology"/>
<protein>
    <recommendedName>
        <fullName evidence="14">GTPase IMAP family member 8</fullName>
    </recommendedName>
    <alternativeName>
        <fullName evidence="15">Immune-associated nucleotide-binding protein 9</fullName>
    </alternativeName>
</protein>
<evidence type="ECO:0000256" key="2">
    <source>
        <dbReference type="ARBA" id="ARBA00004240"/>
    </source>
</evidence>
<dbReference type="Bgee" id="ENSELUG00000025430">
    <property type="expression patterns" value="Expressed in stomach and 10 other cell types or tissues"/>
</dbReference>
<keyword evidence="7" id="KW-0677">Repeat</keyword>
<keyword evidence="9" id="KW-0256">Endoplasmic reticulum</keyword>
<evidence type="ECO:0000256" key="16">
    <source>
        <dbReference type="SAM" id="MobiDB-lite"/>
    </source>
</evidence>
<dbReference type="InterPro" id="IPR045058">
    <property type="entry name" value="GIMA/IAN/Toc"/>
</dbReference>
<evidence type="ECO:0000256" key="5">
    <source>
        <dbReference type="ARBA" id="ARBA00008535"/>
    </source>
</evidence>
<reference evidence="19" key="1">
    <citation type="journal article" date="2014" name="PLoS ONE">
        <title>The genome and linkage map of the northern pike (Esox lucius): conserved synteny revealed between the salmonid sister group and the Neoteleostei.</title>
        <authorList>
            <person name="Rondeau E.B."/>
            <person name="Minkley D.R."/>
            <person name="Leong J.S."/>
            <person name="Messmer A.M."/>
            <person name="Jantzen J.R."/>
            <person name="von Schalburg K.R."/>
            <person name="Lemon C."/>
            <person name="Bird N.H."/>
            <person name="Koop B.F."/>
        </authorList>
    </citation>
    <scope>NUCLEOTIDE SEQUENCE</scope>
</reference>
<dbReference type="PANTHER" id="PTHR10903:SF188">
    <property type="entry name" value="GTPASE IMAP FAMILY MEMBER 2-LIKE-RELATED"/>
    <property type="match status" value="1"/>
</dbReference>
<dbReference type="FunFam" id="3.40.50.300:FF:000366">
    <property type="entry name" value="GTPase, IMAP family member 2"/>
    <property type="match status" value="1"/>
</dbReference>
<dbReference type="GO" id="GO:0005783">
    <property type="term" value="C:endoplasmic reticulum"/>
    <property type="evidence" value="ECO:0007669"/>
    <property type="project" value="UniProtKB-SubCell"/>
</dbReference>
<dbReference type="Pfam" id="PF04548">
    <property type="entry name" value="AIG1"/>
    <property type="match status" value="2"/>
</dbReference>
<dbReference type="Ensembl" id="ENSELUT00000061864.2">
    <property type="protein sequence ID" value="ENSELUP00000072694.2"/>
    <property type="gene ID" value="ENSELUG00000025430.2"/>
</dbReference>
<name>A0A6Q2Z2X3_ESOLU</name>
<evidence type="ECO:0000313" key="19">
    <source>
        <dbReference type="Proteomes" id="UP000265140"/>
    </source>
</evidence>
<evidence type="ECO:0000256" key="9">
    <source>
        <dbReference type="ARBA" id="ARBA00022824"/>
    </source>
</evidence>
<dbReference type="PANTHER" id="PTHR10903">
    <property type="entry name" value="GTPASE, IMAP FAMILY MEMBER-RELATED"/>
    <property type="match status" value="1"/>
</dbReference>
<keyword evidence="8" id="KW-0547">Nucleotide-binding</keyword>
<dbReference type="GO" id="GO:0005739">
    <property type="term" value="C:mitochondrion"/>
    <property type="evidence" value="ECO:0007669"/>
    <property type="project" value="UniProtKB-SubCell"/>
</dbReference>
<dbReference type="GeneTree" id="ENSGT01140000282522"/>
<dbReference type="InterPro" id="IPR006703">
    <property type="entry name" value="G_AIG1"/>
</dbReference>
<feature type="compositionally biased region" description="Basic and acidic residues" evidence="16">
    <location>
        <begin position="231"/>
        <end position="343"/>
    </location>
</feature>
<evidence type="ECO:0000256" key="4">
    <source>
        <dbReference type="ARBA" id="ARBA00004555"/>
    </source>
</evidence>
<reference evidence="18" key="4">
    <citation type="submission" date="2025-09" db="UniProtKB">
        <authorList>
            <consortium name="Ensembl"/>
        </authorList>
    </citation>
    <scope>IDENTIFICATION</scope>
</reference>
<accession>A0A6Q2Z2X3</accession>
<reference evidence="18" key="3">
    <citation type="submission" date="2025-08" db="UniProtKB">
        <authorList>
            <consortium name="Ensembl"/>
        </authorList>
    </citation>
    <scope>IDENTIFICATION</scope>
</reference>
<evidence type="ECO:0000256" key="7">
    <source>
        <dbReference type="ARBA" id="ARBA00022737"/>
    </source>
</evidence>
<keyword evidence="19" id="KW-1185">Reference proteome</keyword>
<evidence type="ECO:0000259" key="17">
    <source>
        <dbReference type="PROSITE" id="PS51720"/>
    </source>
</evidence>
<evidence type="ECO:0000256" key="14">
    <source>
        <dbReference type="ARBA" id="ARBA00073539"/>
    </source>
</evidence>
<dbReference type="InParanoid" id="A0A6Q2Z2X3"/>
<feature type="region of interest" description="Disordered" evidence="16">
    <location>
        <begin position="395"/>
        <end position="421"/>
    </location>
</feature>